<dbReference type="InParanoid" id="A0A194XKC0"/>
<sequence length="185" mass="20887">MRMYLPGGYFSRYSGLLLSNRRALLLRPPQFRSTPPSTIHHPSHRPNYHDHHHQNESAKSVLPSPLLPHDFDPSRRPPRVLTQHSDIRTPRPLTNPRTSRTLSSTWSDTPQGPLSIPPEFDRVCIAPHYSRIFLPFESEVTRFDDSNSLALTLHHHSDRPSSFSAHGPGDPNLSLGQAAIVSFSV</sequence>
<keyword evidence="3" id="KW-1185">Reference proteome</keyword>
<dbReference type="AlphaFoldDB" id="A0A194XKC0"/>
<feature type="compositionally biased region" description="Basic and acidic residues" evidence="1">
    <location>
        <begin position="47"/>
        <end position="56"/>
    </location>
</feature>
<organism evidence="2 3">
    <name type="scientific">Mollisia scopiformis</name>
    <name type="common">Conifer needle endophyte fungus</name>
    <name type="synonym">Phialocephala scopiformis</name>
    <dbReference type="NCBI Taxonomy" id="149040"/>
    <lineage>
        <taxon>Eukaryota</taxon>
        <taxon>Fungi</taxon>
        <taxon>Dikarya</taxon>
        <taxon>Ascomycota</taxon>
        <taxon>Pezizomycotina</taxon>
        <taxon>Leotiomycetes</taxon>
        <taxon>Helotiales</taxon>
        <taxon>Mollisiaceae</taxon>
        <taxon>Mollisia</taxon>
    </lineage>
</organism>
<gene>
    <name evidence="2" type="ORF">LY89DRAFT_437354</name>
</gene>
<feature type="compositionally biased region" description="Polar residues" evidence="1">
    <location>
        <begin position="95"/>
        <end position="112"/>
    </location>
</feature>
<feature type="region of interest" description="Disordered" evidence="1">
    <location>
        <begin position="29"/>
        <end position="113"/>
    </location>
</feature>
<reference evidence="2 3" key="1">
    <citation type="submission" date="2015-10" db="EMBL/GenBank/DDBJ databases">
        <title>Full genome of DAOMC 229536 Phialocephala scopiformis, a fungal endophyte of spruce producing the potent anti-insectan compound rugulosin.</title>
        <authorList>
            <consortium name="DOE Joint Genome Institute"/>
            <person name="Walker A.K."/>
            <person name="Frasz S.L."/>
            <person name="Seifert K.A."/>
            <person name="Miller J.D."/>
            <person name="Mondo S.J."/>
            <person name="Labutti K."/>
            <person name="Lipzen A."/>
            <person name="Dockter R."/>
            <person name="Kennedy M."/>
            <person name="Grigoriev I.V."/>
            <person name="Spatafora J.W."/>
        </authorList>
    </citation>
    <scope>NUCLEOTIDE SEQUENCE [LARGE SCALE GENOMIC DNA]</scope>
    <source>
        <strain evidence="2 3">CBS 120377</strain>
    </source>
</reference>
<evidence type="ECO:0000256" key="1">
    <source>
        <dbReference type="SAM" id="MobiDB-lite"/>
    </source>
</evidence>
<evidence type="ECO:0000313" key="3">
    <source>
        <dbReference type="Proteomes" id="UP000070700"/>
    </source>
</evidence>
<accession>A0A194XKC0</accession>
<dbReference type="KEGG" id="psco:LY89DRAFT_437354"/>
<dbReference type="RefSeq" id="XP_018074592.1">
    <property type="nucleotide sequence ID" value="XM_018207520.1"/>
</dbReference>
<evidence type="ECO:0000313" key="2">
    <source>
        <dbReference type="EMBL" id="KUJ20237.1"/>
    </source>
</evidence>
<proteinExistence type="predicted"/>
<dbReference type="Proteomes" id="UP000070700">
    <property type="component" value="Unassembled WGS sequence"/>
</dbReference>
<protein>
    <submittedName>
        <fullName evidence="2">Uncharacterized protein</fullName>
    </submittedName>
</protein>
<dbReference type="GeneID" id="28817246"/>
<dbReference type="EMBL" id="KQ947409">
    <property type="protein sequence ID" value="KUJ20237.1"/>
    <property type="molecule type" value="Genomic_DNA"/>
</dbReference>
<name>A0A194XKC0_MOLSC</name>